<name>A0ABX3UNG8_9GAMM</name>
<comment type="caution">
    <text evidence="1">The sequence shown here is derived from an EMBL/GenBank/DDBJ whole genome shotgun (WGS) entry which is preliminary data.</text>
</comment>
<accession>A0ABX3UNG8</accession>
<keyword evidence="2" id="KW-1185">Reference proteome</keyword>
<sequence>MKTIDIIAFKFFFHRYNNAVYQFFYVFEAFPTLIPGSQLPYLKSIKFSIKIDSKQNDLYYRLVHT</sequence>
<gene>
    <name evidence="1" type="ORF">HA46_18425</name>
</gene>
<reference evidence="1 2" key="1">
    <citation type="journal article" date="2017" name="Antonie Van Leeuwenhoek">
        <title>Phylogenomic resolution of the bacterial genus Pantoea and its relationship with Erwinia and Tatumella.</title>
        <authorList>
            <person name="Palmer M."/>
            <person name="Steenkamp E.T."/>
            <person name="Coetzee M.P."/>
            <person name="Chan W.Y."/>
            <person name="van Zyl E."/>
            <person name="De Maayer P."/>
            <person name="Coutinho T.A."/>
            <person name="Blom J."/>
            <person name="Smits T.H."/>
            <person name="Duffy B."/>
            <person name="Venter S.N."/>
        </authorList>
    </citation>
    <scope>NUCLEOTIDE SEQUENCE [LARGE SCALE GENOMIC DNA]</scope>
    <source>
        <strain evidence="1 2">LMG 5345</strain>
    </source>
</reference>
<evidence type="ECO:0000313" key="1">
    <source>
        <dbReference type="EMBL" id="ORM91382.1"/>
    </source>
</evidence>
<organism evidence="1 2">
    <name type="scientific">Pantoea septica</name>
    <dbReference type="NCBI Taxonomy" id="472695"/>
    <lineage>
        <taxon>Bacteria</taxon>
        <taxon>Pseudomonadati</taxon>
        <taxon>Pseudomonadota</taxon>
        <taxon>Gammaproteobacteria</taxon>
        <taxon>Enterobacterales</taxon>
        <taxon>Erwiniaceae</taxon>
        <taxon>Pantoea</taxon>
    </lineage>
</organism>
<evidence type="ECO:0000313" key="2">
    <source>
        <dbReference type="Proteomes" id="UP000193785"/>
    </source>
</evidence>
<proteinExistence type="predicted"/>
<protein>
    <submittedName>
        <fullName evidence="1">Uncharacterized protein</fullName>
    </submittedName>
</protein>
<dbReference type="EMBL" id="MLJJ01000048">
    <property type="protein sequence ID" value="ORM91382.1"/>
    <property type="molecule type" value="Genomic_DNA"/>
</dbReference>
<dbReference type="Proteomes" id="UP000193785">
    <property type="component" value="Unassembled WGS sequence"/>
</dbReference>